<name>A0AAV5UB01_9BILA</name>
<dbReference type="EMBL" id="BTSX01000006">
    <property type="protein sequence ID" value="GMT03584.1"/>
    <property type="molecule type" value="Genomic_DNA"/>
</dbReference>
<gene>
    <name evidence="2" type="ORF">PENTCL1PPCAC_25758</name>
</gene>
<reference evidence="2" key="1">
    <citation type="submission" date="2023-10" db="EMBL/GenBank/DDBJ databases">
        <title>Genome assembly of Pristionchus species.</title>
        <authorList>
            <person name="Yoshida K."/>
            <person name="Sommer R.J."/>
        </authorList>
    </citation>
    <scope>NUCLEOTIDE SEQUENCE</scope>
    <source>
        <strain evidence="2">RS0144</strain>
    </source>
</reference>
<organism evidence="2 3">
    <name type="scientific">Pristionchus entomophagus</name>
    <dbReference type="NCBI Taxonomy" id="358040"/>
    <lineage>
        <taxon>Eukaryota</taxon>
        <taxon>Metazoa</taxon>
        <taxon>Ecdysozoa</taxon>
        <taxon>Nematoda</taxon>
        <taxon>Chromadorea</taxon>
        <taxon>Rhabditida</taxon>
        <taxon>Rhabditina</taxon>
        <taxon>Diplogasteromorpha</taxon>
        <taxon>Diplogasteroidea</taxon>
        <taxon>Neodiplogasteridae</taxon>
        <taxon>Pristionchus</taxon>
    </lineage>
</organism>
<evidence type="ECO:0000256" key="1">
    <source>
        <dbReference type="SAM" id="Phobius"/>
    </source>
</evidence>
<feature type="transmembrane region" description="Helical" evidence="1">
    <location>
        <begin position="54"/>
        <end position="75"/>
    </location>
</feature>
<sequence>QRHYRGTIVYPILTCWAWVIFLGALSVMVTPTQSFNRDALRYEFNGKALVDAPALMHVLVGIDYMVPFVIAAMYVRIYYAIRASRCVLGVESVCEERYSEDWKMLTQALIISGFLDLYNIANLVAMLSESGGWVQRLFGMCELILSVLNHSIHATLFIMTNSTIRSFLPLPSQWRSKSAKQTPLSVVNSVDK</sequence>
<feature type="transmembrane region" description="Helical" evidence="1">
    <location>
        <begin position="7"/>
        <end position="29"/>
    </location>
</feature>
<evidence type="ECO:0000313" key="2">
    <source>
        <dbReference type="EMBL" id="GMT03584.1"/>
    </source>
</evidence>
<keyword evidence="1" id="KW-0472">Membrane</keyword>
<proteinExistence type="predicted"/>
<dbReference type="Proteomes" id="UP001432027">
    <property type="component" value="Unassembled WGS sequence"/>
</dbReference>
<accession>A0AAV5UB01</accession>
<keyword evidence="1" id="KW-0812">Transmembrane</keyword>
<dbReference type="PANTHER" id="PTHR22718:SF25">
    <property type="entry name" value="G-PROTEIN COUPLED RECEPTORS FAMILY 1 PROFILE DOMAIN-CONTAINING PROTEIN"/>
    <property type="match status" value="1"/>
</dbReference>
<keyword evidence="1" id="KW-1133">Transmembrane helix</keyword>
<comment type="caution">
    <text evidence="2">The sequence shown here is derived from an EMBL/GenBank/DDBJ whole genome shotgun (WGS) entry which is preliminary data.</text>
</comment>
<evidence type="ECO:0000313" key="3">
    <source>
        <dbReference type="Proteomes" id="UP001432027"/>
    </source>
</evidence>
<dbReference type="PANTHER" id="PTHR22718">
    <property type="entry name" value="SERPENTINE RECEPTOR, CLASS X"/>
    <property type="match status" value="1"/>
</dbReference>
<protein>
    <recommendedName>
        <fullName evidence="4">G protein-coupled receptor</fullName>
    </recommendedName>
</protein>
<feature type="non-terminal residue" evidence="2">
    <location>
        <position position="1"/>
    </location>
</feature>
<dbReference type="AlphaFoldDB" id="A0AAV5UB01"/>
<feature type="non-terminal residue" evidence="2">
    <location>
        <position position="192"/>
    </location>
</feature>
<evidence type="ECO:0008006" key="4">
    <source>
        <dbReference type="Google" id="ProtNLM"/>
    </source>
</evidence>
<keyword evidence="3" id="KW-1185">Reference proteome</keyword>